<feature type="region of interest" description="Disordered" evidence="2">
    <location>
        <begin position="1"/>
        <end position="20"/>
    </location>
</feature>
<dbReference type="Proteomes" id="UP000000560">
    <property type="component" value="Chromosome II"/>
</dbReference>
<reference evidence="5" key="2">
    <citation type="journal article" date="2009" name="Fungal Genet. Biol.">
        <title>The 2008 update of the Aspergillus nidulans genome annotation: a community effort.</title>
        <authorList>
            <person name="Wortman J.R."/>
            <person name="Gilsenan J.M."/>
            <person name="Joardar V."/>
            <person name="Deegan J."/>
            <person name="Clutterbuck J."/>
            <person name="Andersen M.R."/>
            <person name="Archer D."/>
            <person name="Bencina M."/>
            <person name="Braus G."/>
            <person name="Coutinho P."/>
            <person name="von Dohren H."/>
            <person name="Doonan J."/>
            <person name="Driessen A.J."/>
            <person name="Durek P."/>
            <person name="Espeso E."/>
            <person name="Fekete E."/>
            <person name="Flipphi M."/>
            <person name="Estrada C.G."/>
            <person name="Geysens S."/>
            <person name="Goldman G."/>
            <person name="de Groot P.W."/>
            <person name="Hansen K."/>
            <person name="Harris S.D."/>
            <person name="Heinekamp T."/>
            <person name="Helmstaedt K."/>
            <person name="Henrissat B."/>
            <person name="Hofmann G."/>
            <person name="Homan T."/>
            <person name="Horio T."/>
            <person name="Horiuchi H."/>
            <person name="James S."/>
            <person name="Jones M."/>
            <person name="Karaffa L."/>
            <person name="Karanyi Z."/>
            <person name="Kato M."/>
            <person name="Keller N."/>
            <person name="Kelly D.E."/>
            <person name="Kiel J.A."/>
            <person name="Kim J.M."/>
            <person name="van der Klei I.J."/>
            <person name="Klis F.M."/>
            <person name="Kovalchuk A."/>
            <person name="Krasevec N."/>
            <person name="Kubicek C.P."/>
            <person name="Liu B."/>
            <person name="Maccabe A."/>
            <person name="Meyer V."/>
            <person name="Mirabito P."/>
            <person name="Miskei M."/>
            <person name="Mos M."/>
            <person name="Mullins J."/>
            <person name="Nelson D.R."/>
            <person name="Nielsen J."/>
            <person name="Oakley B.R."/>
            <person name="Osmani S.A."/>
            <person name="Pakula T."/>
            <person name="Paszewski A."/>
            <person name="Paulsen I."/>
            <person name="Pilsyk S."/>
            <person name="Pocsi I."/>
            <person name="Punt P.J."/>
            <person name="Ram A.F."/>
            <person name="Ren Q."/>
            <person name="Robellet X."/>
            <person name="Robson G."/>
            <person name="Seiboth B."/>
            <person name="van Solingen P."/>
            <person name="Specht T."/>
            <person name="Sun J."/>
            <person name="Taheri-Talesh N."/>
            <person name="Takeshita N."/>
            <person name="Ussery D."/>
            <person name="vanKuyk P.A."/>
            <person name="Visser H."/>
            <person name="van de Vondervoort P.J."/>
            <person name="de Vries R.P."/>
            <person name="Walton J."/>
            <person name="Xiang X."/>
            <person name="Xiong Y."/>
            <person name="Zeng A.P."/>
            <person name="Brandt B.W."/>
            <person name="Cornell M.J."/>
            <person name="van den Hondel C.A."/>
            <person name="Visser J."/>
            <person name="Oliver S.G."/>
            <person name="Turner G."/>
        </authorList>
    </citation>
    <scope>GENOME REANNOTATION</scope>
    <source>
        <strain evidence="5">FGSC A4 / ATCC 38163 / CBS 112.46 / NRRL 194 / M139</strain>
    </source>
</reference>
<keyword evidence="1" id="KW-0479">Metal-binding</keyword>
<protein>
    <submittedName>
        <fullName evidence="4">Zinc knuckle transcription factor (CnjB), putative (AFU_orthologue AFUA_4G13060)</fullName>
    </submittedName>
</protein>
<dbReference type="OMA" id="HTKAECH"/>
<feature type="domain" description="CCHC-type" evidence="3">
    <location>
        <begin position="225"/>
        <end position="241"/>
    </location>
</feature>
<dbReference type="EMBL" id="BN001302">
    <property type="protein sequence ID" value="CBF74632.1"/>
    <property type="molecule type" value="Genomic_DNA"/>
</dbReference>
<dbReference type="InterPro" id="IPR001878">
    <property type="entry name" value="Znf_CCHC"/>
</dbReference>
<accession>C8V4Z7</accession>
<reference evidence="5" key="1">
    <citation type="journal article" date="2005" name="Nature">
        <title>Sequencing of Aspergillus nidulans and comparative analysis with A. fumigatus and A. oryzae.</title>
        <authorList>
            <person name="Galagan J.E."/>
            <person name="Calvo S.E."/>
            <person name="Cuomo C."/>
            <person name="Ma L.J."/>
            <person name="Wortman J.R."/>
            <person name="Batzoglou S."/>
            <person name="Lee S.I."/>
            <person name="Basturkmen M."/>
            <person name="Spevak C.C."/>
            <person name="Clutterbuck J."/>
            <person name="Kapitonov V."/>
            <person name="Jurka J."/>
            <person name="Scazzocchio C."/>
            <person name="Farman M."/>
            <person name="Butler J."/>
            <person name="Purcell S."/>
            <person name="Harris S."/>
            <person name="Braus G.H."/>
            <person name="Draht O."/>
            <person name="Busch S."/>
            <person name="D'Enfert C."/>
            <person name="Bouchier C."/>
            <person name="Goldman G.H."/>
            <person name="Bell-Pedersen D."/>
            <person name="Griffiths-Jones S."/>
            <person name="Doonan J.H."/>
            <person name="Yu J."/>
            <person name="Vienken K."/>
            <person name="Pain A."/>
            <person name="Freitag M."/>
            <person name="Selker E.U."/>
            <person name="Archer D.B."/>
            <person name="Penalva M.A."/>
            <person name="Oakley B.R."/>
            <person name="Momany M."/>
            <person name="Tanaka T."/>
            <person name="Kumagai T."/>
            <person name="Asai K."/>
            <person name="Machida M."/>
            <person name="Nierman W.C."/>
            <person name="Denning D.W."/>
            <person name="Caddick M."/>
            <person name="Hynes M."/>
            <person name="Paoletti M."/>
            <person name="Fischer R."/>
            <person name="Miller B."/>
            <person name="Dyer P."/>
            <person name="Sachs M.S."/>
            <person name="Osmani S.A."/>
            <person name="Birren B.W."/>
        </authorList>
    </citation>
    <scope>NUCLEOTIDE SEQUENCE [LARGE SCALE GENOMIC DNA]</scope>
    <source>
        <strain evidence="5">FGSC A4 / ATCC 38163 / CBS 112.46 / NRRL 194 / M139</strain>
    </source>
</reference>
<evidence type="ECO:0000313" key="5">
    <source>
        <dbReference type="Proteomes" id="UP000000560"/>
    </source>
</evidence>
<feature type="domain" description="CCHC-type" evidence="3">
    <location>
        <begin position="60"/>
        <end position="75"/>
    </location>
</feature>
<evidence type="ECO:0000256" key="2">
    <source>
        <dbReference type="SAM" id="MobiDB-lite"/>
    </source>
</evidence>
<name>Q5B5P7_EMENI</name>
<dbReference type="AlphaFoldDB" id="Q5B5P7"/>
<dbReference type="GeneID" id="2873554"/>
<dbReference type="Pfam" id="PF00098">
    <property type="entry name" value="zf-CCHC"/>
    <property type="match status" value="1"/>
</dbReference>
<organism evidence="4 5">
    <name type="scientific">Emericella nidulans (strain FGSC A4 / ATCC 38163 / CBS 112.46 / NRRL 194 / M139)</name>
    <name type="common">Aspergillus nidulans</name>
    <dbReference type="NCBI Taxonomy" id="227321"/>
    <lineage>
        <taxon>Eukaryota</taxon>
        <taxon>Fungi</taxon>
        <taxon>Dikarya</taxon>
        <taxon>Ascomycota</taxon>
        <taxon>Pezizomycotina</taxon>
        <taxon>Eurotiomycetes</taxon>
        <taxon>Eurotiomycetidae</taxon>
        <taxon>Eurotiales</taxon>
        <taxon>Aspergillaceae</taxon>
        <taxon>Aspergillus</taxon>
        <taxon>Aspergillus subgen. Nidulantes</taxon>
    </lineage>
</organism>
<evidence type="ECO:0000259" key="3">
    <source>
        <dbReference type="PROSITE" id="PS50158"/>
    </source>
</evidence>
<accession>Q5B5P7</accession>
<dbReference type="GO" id="GO:0003676">
    <property type="term" value="F:nucleic acid binding"/>
    <property type="evidence" value="ECO:0007669"/>
    <property type="project" value="InterPro"/>
</dbReference>
<evidence type="ECO:0000256" key="1">
    <source>
        <dbReference type="PROSITE-ProRule" id="PRU00047"/>
    </source>
</evidence>
<dbReference type="eggNOG" id="KOG0335">
    <property type="taxonomic scope" value="Eukaryota"/>
</dbReference>
<dbReference type="SUPFAM" id="SSF57756">
    <property type="entry name" value="Retrovirus zinc finger-like domains"/>
    <property type="match status" value="2"/>
</dbReference>
<dbReference type="SMART" id="SM00343">
    <property type="entry name" value="ZnF_C2HC"/>
    <property type="match status" value="2"/>
</dbReference>
<dbReference type="RefSeq" id="XP_661737.1">
    <property type="nucleotide sequence ID" value="XM_656645.1"/>
</dbReference>
<dbReference type="PROSITE" id="PS50158">
    <property type="entry name" value="ZF_CCHC"/>
    <property type="match status" value="2"/>
</dbReference>
<dbReference type="GO" id="GO:0008270">
    <property type="term" value="F:zinc ion binding"/>
    <property type="evidence" value="ECO:0007669"/>
    <property type="project" value="UniProtKB-KW"/>
</dbReference>
<gene>
    <name evidence="4" type="ORF">ANIA_04133</name>
</gene>
<keyword evidence="1" id="KW-0862">Zinc</keyword>
<dbReference type="InParanoid" id="Q5B5P7"/>
<evidence type="ECO:0000313" key="4">
    <source>
        <dbReference type="EMBL" id="CBF74632.1"/>
    </source>
</evidence>
<dbReference type="HOGENOM" id="CLU_1023172_0_0_1"/>
<dbReference type="KEGG" id="ani:ANIA_04133"/>
<dbReference type="InterPro" id="IPR036875">
    <property type="entry name" value="Znf_CCHC_sf"/>
</dbReference>
<dbReference type="OrthoDB" id="8026949at2759"/>
<proteinExistence type="predicted"/>
<dbReference type="Gene3D" id="4.10.60.10">
    <property type="entry name" value="Zinc finger, CCHC-type"/>
    <property type="match status" value="2"/>
</dbReference>
<keyword evidence="5" id="KW-1185">Reference proteome</keyword>
<keyword evidence="1" id="KW-0863">Zinc-finger</keyword>
<sequence>MPWHAGDGWGGGSDENREDEDNAEVLANGFLVTIMSGFLLSLSNHTKAECHKPRVFKGSCRICNQEGHPAAECPDRPPDVCRTVNKRTSNCTENRKFGLNRIPDMLPERAWELLRKASYDRDLEGFREGLKIYSKAVPNATFADIEEKMRAESFNIYLIAMERQTSDCISLISLQGKLNCTYIVGLFYSPRPQRANLRECWPPSVEENIERLRDASLPYERQIPKCSNCGEMGHSSRSCKEERVVIERVEVNVLTAANPDTALMIANNLVWH</sequence>